<protein>
    <submittedName>
        <fullName evidence="1">Uncharacterized protein</fullName>
    </submittedName>
</protein>
<comment type="caution">
    <text evidence="1">The sequence shown here is derived from an EMBL/GenBank/DDBJ whole genome shotgun (WGS) entry which is preliminary data.</text>
</comment>
<accession>A0ACB9GXD3</accession>
<dbReference type="EMBL" id="CM042009">
    <property type="protein sequence ID" value="KAI3787881.1"/>
    <property type="molecule type" value="Genomic_DNA"/>
</dbReference>
<proteinExistence type="predicted"/>
<reference evidence="2" key="1">
    <citation type="journal article" date="2022" name="Mol. Ecol. Resour.">
        <title>The genomes of chicory, endive, great burdock and yacon provide insights into Asteraceae palaeo-polyploidization history and plant inulin production.</title>
        <authorList>
            <person name="Fan W."/>
            <person name="Wang S."/>
            <person name="Wang H."/>
            <person name="Wang A."/>
            <person name="Jiang F."/>
            <person name="Liu H."/>
            <person name="Zhao H."/>
            <person name="Xu D."/>
            <person name="Zhang Y."/>
        </authorList>
    </citation>
    <scope>NUCLEOTIDE SEQUENCE [LARGE SCALE GENOMIC DNA]</scope>
    <source>
        <strain evidence="2">cv. Punajuju</strain>
    </source>
</reference>
<reference evidence="1 2" key="2">
    <citation type="journal article" date="2022" name="Mol. Ecol. Resour.">
        <title>The genomes of chicory, endive, great burdock and yacon provide insights into Asteraceae paleo-polyploidization history and plant inulin production.</title>
        <authorList>
            <person name="Fan W."/>
            <person name="Wang S."/>
            <person name="Wang H."/>
            <person name="Wang A."/>
            <person name="Jiang F."/>
            <person name="Liu H."/>
            <person name="Zhao H."/>
            <person name="Xu D."/>
            <person name="Zhang Y."/>
        </authorList>
    </citation>
    <scope>NUCLEOTIDE SEQUENCE [LARGE SCALE GENOMIC DNA]</scope>
    <source>
        <strain evidence="2">cv. Punajuju</strain>
        <tissue evidence="1">Leaves</tissue>
    </source>
</reference>
<evidence type="ECO:0000313" key="2">
    <source>
        <dbReference type="Proteomes" id="UP001055811"/>
    </source>
</evidence>
<gene>
    <name evidence="1" type="ORF">L2E82_00376</name>
</gene>
<keyword evidence="2" id="KW-1185">Reference proteome</keyword>
<organism evidence="1 2">
    <name type="scientific">Cichorium intybus</name>
    <name type="common">Chicory</name>
    <dbReference type="NCBI Taxonomy" id="13427"/>
    <lineage>
        <taxon>Eukaryota</taxon>
        <taxon>Viridiplantae</taxon>
        <taxon>Streptophyta</taxon>
        <taxon>Embryophyta</taxon>
        <taxon>Tracheophyta</taxon>
        <taxon>Spermatophyta</taxon>
        <taxon>Magnoliopsida</taxon>
        <taxon>eudicotyledons</taxon>
        <taxon>Gunneridae</taxon>
        <taxon>Pentapetalae</taxon>
        <taxon>asterids</taxon>
        <taxon>campanulids</taxon>
        <taxon>Asterales</taxon>
        <taxon>Asteraceae</taxon>
        <taxon>Cichorioideae</taxon>
        <taxon>Cichorieae</taxon>
        <taxon>Cichoriinae</taxon>
        <taxon>Cichorium</taxon>
    </lineage>
</organism>
<evidence type="ECO:0000313" key="1">
    <source>
        <dbReference type="EMBL" id="KAI3787881.1"/>
    </source>
</evidence>
<sequence length="143" mass="15928">MQTSTYRIVISQFTQHMINGKGILMQPRQTAFAERGALLITLMRLIMYTHRQKVRSQLKTLINPRKNIAGGTKKPQKRSTKPPSPRRNAGCLSLKWLAPEAVATVAGSRHRRSEGGHRKSTSRERRRSPEADIAAGGSSSPDL</sequence>
<name>A0ACB9GXD3_CICIN</name>
<dbReference type="Proteomes" id="UP001055811">
    <property type="component" value="Linkage Group LG01"/>
</dbReference>